<organism evidence="1 2">
    <name type="scientific">Rhizobium leucaenae</name>
    <dbReference type="NCBI Taxonomy" id="29450"/>
    <lineage>
        <taxon>Bacteria</taxon>
        <taxon>Pseudomonadati</taxon>
        <taxon>Pseudomonadota</taxon>
        <taxon>Alphaproteobacteria</taxon>
        <taxon>Hyphomicrobiales</taxon>
        <taxon>Rhizobiaceae</taxon>
        <taxon>Rhizobium/Agrobacterium group</taxon>
        <taxon>Rhizobium</taxon>
    </lineage>
</organism>
<dbReference type="AlphaFoldDB" id="A0A7W6ZQV2"/>
<gene>
    <name evidence="1" type="ORF">GGE60_000986</name>
</gene>
<dbReference type="GeneID" id="32530967"/>
<proteinExistence type="predicted"/>
<dbReference type="RefSeq" id="WP_051263913.1">
    <property type="nucleotide sequence ID" value="NZ_JACIIG010000002.1"/>
</dbReference>
<evidence type="ECO:0000313" key="1">
    <source>
        <dbReference type="EMBL" id="MBB4566885.1"/>
    </source>
</evidence>
<name>A0A7W6ZQV2_9HYPH</name>
<evidence type="ECO:0000313" key="2">
    <source>
        <dbReference type="Proteomes" id="UP000543836"/>
    </source>
</evidence>
<protein>
    <submittedName>
        <fullName evidence="1">Uncharacterized protein</fullName>
    </submittedName>
</protein>
<comment type="caution">
    <text evidence="1">The sequence shown here is derived from an EMBL/GenBank/DDBJ whole genome shotgun (WGS) entry which is preliminary data.</text>
</comment>
<dbReference type="EMBL" id="JACIIG010000002">
    <property type="protein sequence ID" value="MBB4566885.1"/>
    <property type="molecule type" value="Genomic_DNA"/>
</dbReference>
<dbReference type="Proteomes" id="UP000543836">
    <property type="component" value="Unassembled WGS sequence"/>
</dbReference>
<sequence>MNIVLGVQLRMDKQLVEQHLKMAKQHVAQGRRHIARQKQIIVKLRRGQHDTSQARQLLSTFEELQLMHIAERNRLQKELESMRP</sequence>
<reference evidence="1 2" key="1">
    <citation type="submission" date="2020-08" db="EMBL/GenBank/DDBJ databases">
        <title>Genomic Encyclopedia of Type Strains, Phase IV (KMG-V): Genome sequencing to study the core and pangenomes of soil and plant-associated prokaryotes.</title>
        <authorList>
            <person name="Whitman W."/>
        </authorList>
    </citation>
    <scope>NUCLEOTIDE SEQUENCE [LARGE SCALE GENOMIC DNA]</scope>
    <source>
        <strain evidence="1 2">SEMIA 492</strain>
    </source>
</reference>
<accession>A0A7W6ZQV2</accession>
<keyword evidence="2" id="KW-1185">Reference proteome</keyword>